<evidence type="ECO:0000313" key="2">
    <source>
        <dbReference type="Proteomes" id="UP000789901"/>
    </source>
</evidence>
<evidence type="ECO:0000313" key="1">
    <source>
        <dbReference type="EMBL" id="CAG8834389.1"/>
    </source>
</evidence>
<gene>
    <name evidence="1" type="ORF">GMARGA_LOCUS32028</name>
</gene>
<protein>
    <submittedName>
        <fullName evidence="1">32739_t:CDS:1</fullName>
    </submittedName>
</protein>
<sequence length="49" mass="5634">KEYLFKDNKIGDIFDGNQYKSLATSGLFSDSYDIAFTISIDGYQLFKQK</sequence>
<comment type="caution">
    <text evidence="1">The sequence shown here is derived from an EMBL/GenBank/DDBJ whole genome shotgun (WGS) entry which is preliminary data.</text>
</comment>
<reference evidence="1 2" key="1">
    <citation type="submission" date="2021-06" db="EMBL/GenBank/DDBJ databases">
        <authorList>
            <person name="Kallberg Y."/>
            <person name="Tangrot J."/>
            <person name="Rosling A."/>
        </authorList>
    </citation>
    <scope>NUCLEOTIDE SEQUENCE [LARGE SCALE GENOMIC DNA]</scope>
    <source>
        <strain evidence="1 2">120-4 pot B 10/14</strain>
    </source>
</reference>
<dbReference type="Proteomes" id="UP000789901">
    <property type="component" value="Unassembled WGS sequence"/>
</dbReference>
<accession>A0ABN7WK74</accession>
<keyword evidence="2" id="KW-1185">Reference proteome</keyword>
<feature type="non-terminal residue" evidence="1">
    <location>
        <position position="1"/>
    </location>
</feature>
<name>A0ABN7WK74_GIGMA</name>
<dbReference type="EMBL" id="CAJVQB010049234">
    <property type="protein sequence ID" value="CAG8834389.1"/>
    <property type="molecule type" value="Genomic_DNA"/>
</dbReference>
<proteinExistence type="predicted"/>
<organism evidence="1 2">
    <name type="scientific">Gigaspora margarita</name>
    <dbReference type="NCBI Taxonomy" id="4874"/>
    <lineage>
        <taxon>Eukaryota</taxon>
        <taxon>Fungi</taxon>
        <taxon>Fungi incertae sedis</taxon>
        <taxon>Mucoromycota</taxon>
        <taxon>Glomeromycotina</taxon>
        <taxon>Glomeromycetes</taxon>
        <taxon>Diversisporales</taxon>
        <taxon>Gigasporaceae</taxon>
        <taxon>Gigaspora</taxon>
    </lineage>
</organism>